<protein>
    <recommendedName>
        <fullName evidence="9">Histone acetyltransferases subunit 3-domain-containing protein</fullName>
    </recommendedName>
</protein>
<evidence type="ECO:0000256" key="6">
    <source>
        <dbReference type="SAM" id="MobiDB-lite"/>
    </source>
</evidence>
<evidence type="ECO:0000313" key="7">
    <source>
        <dbReference type="EMBL" id="KIY68790.1"/>
    </source>
</evidence>
<dbReference type="Proteomes" id="UP000054007">
    <property type="component" value="Unassembled WGS sequence"/>
</dbReference>
<keyword evidence="5" id="KW-0539">Nucleus</keyword>
<evidence type="ECO:0008006" key="9">
    <source>
        <dbReference type="Google" id="ProtNLM"/>
    </source>
</evidence>
<feature type="compositionally biased region" description="Low complexity" evidence="6">
    <location>
        <begin position="157"/>
        <end position="169"/>
    </location>
</feature>
<gene>
    <name evidence="7" type="ORF">CYLTODRAFT_394924</name>
</gene>
<dbReference type="GO" id="GO:0005634">
    <property type="term" value="C:nucleus"/>
    <property type="evidence" value="ECO:0007669"/>
    <property type="project" value="UniProtKB-SubCell"/>
</dbReference>
<dbReference type="GO" id="GO:0000124">
    <property type="term" value="C:SAGA complex"/>
    <property type="evidence" value="ECO:0007669"/>
    <property type="project" value="TreeGrafter"/>
</dbReference>
<dbReference type="STRING" id="1314674.A0A0D7BF11"/>
<evidence type="ECO:0000256" key="5">
    <source>
        <dbReference type="ARBA" id="ARBA00023242"/>
    </source>
</evidence>
<dbReference type="GO" id="GO:0003713">
    <property type="term" value="F:transcription coactivator activity"/>
    <property type="evidence" value="ECO:0007669"/>
    <property type="project" value="TreeGrafter"/>
</dbReference>
<evidence type="ECO:0000313" key="8">
    <source>
        <dbReference type="Proteomes" id="UP000054007"/>
    </source>
</evidence>
<feature type="region of interest" description="Disordered" evidence="6">
    <location>
        <begin position="1"/>
        <end position="25"/>
    </location>
</feature>
<evidence type="ECO:0000256" key="3">
    <source>
        <dbReference type="ARBA" id="ARBA00023015"/>
    </source>
</evidence>
<dbReference type="Pfam" id="PF10198">
    <property type="entry name" value="Ada3"/>
    <property type="match status" value="1"/>
</dbReference>
<dbReference type="PANTHER" id="PTHR13556:SF2">
    <property type="entry name" value="TRANSCRIPTIONAL ADAPTER 3"/>
    <property type="match status" value="1"/>
</dbReference>
<comment type="similarity">
    <text evidence="2">Belongs to the NGG1 family.</text>
</comment>
<feature type="compositionally biased region" description="Basic and acidic residues" evidence="6">
    <location>
        <begin position="48"/>
        <end position="87"/>
    </location>
</feature>
<feature type="region of interest" description="Disordered" evidence="6">
    <location>
        <begin position="337"/>
        <end position="356"/>
    </location>
</feature>
<dbReference type="OrthoDB" id="1232at2759"/>
<proteinExistence type="inferred from homology"/>
<name>A0A0D7BF11_9AGAR</name>
<evidence type="ECO:0000256" key="4">
    <source>
        <dbReference type="ARBA" id="ARBA00023163"/>
    </source>
</evidence>
<dbReference type="InterPro" id="IPR019340">
    <property type="entry name" value="Histone_AcTrfase_su3"/>
</dbReference>
<comment type="subcellular location">
    <subcellularLocation>
        <location evidence="1">Nucleus</location>
    </subcellularLocation>
</comment>
<organism evidence="7 8">
    <name type="scientific">Cylindrobasidium torrendii FP15055 ss-10</name>
    <dbReference type="NCBI Taxonomy" id="1314674"/>
    <lineage>
        <taxon>Eukaryota</taxon>
        <taxon>Fungi</taxon>
        <taxon>Dikarya</taxon>
        <taxon>Basidiomycota</taxon>
        <taxon>Agaricomycotina</taxon>
        <taxon>Agaricomycetes</taxon>
        <taxon>Agaricomycetidae</taxon>
        <taxon>Agaricales</taxon>
        <taxon>Marasmiineae</taxon>
        <taxon>Physalacriaceae</taxon>
        <taxon>Cylindrobasidium</taxon>
    </lineage>
</organism>
<feature type="region of interest" description="Disordered" evidence="6">
    <location>
        <begin position="446"/>
        <end position="476"/>
    </location>
</feature>
<dbReference type="PANTHER" id="PTHR13556">
    <property type="entry name" value="TRANSCRIPTIONAL ADAPTER 3-RELATED"/>
    <property type="match status" value="1"/>
</dbReference>
<accession>A0A0D7BF11</accession>
<reference evidence="7 8" key="1">
    <citation type="journal article" date="2015" name="Fungal Genet. Biol.">
        <title>Evolution of novel wood decay mechanisms in Agaricales revealed by the genome sequences of Fistulina hepatica and Cylindrobasidium torrendii.</title>
        <authorList>
            <person name="Floudas D."/>
            <person name="Held B.W."/>
            <person name="Riley R."/>
            <person name="Nagy L.G."/>
            <person name="Koehler G."/>
            <person name="Ransdell A.S."/>
            <person name="Younus H."/>
            <person name="Chow J."/>
            <person name="Chiniquy J."/>
            <person name="Lipzen A."/>
            <person name="Tritt A."/>
            <person name="Sun H."/>
            <person name="Haridas S."/>
            <person name="LaButti K."/>
            <person name="Ohm R.A."/>
            <person name="Kues U."/>
            <person name="Blanchette R.A."/>
            <person name="Grigoriev I.V."/>
            <person name="Minto R.E."/>
            <person name="Hibbett D.S."/>
        </authorList>
    </citation>
    <scope>NUCLEOTIDE SEQUENCE [LARGE SCALE GENOMIC DNA]</scope>
    <source>
        <strain evidence="7 8">FP15055 ss-10</strain>
    </source>
</reference>
<feature type="region of interest" description="Disordered" evidence="6">
    <location>
        <begin position="542"/>
        <end position="561"/>
    </location>
</feature>
<dbReference type="AlphaFoldDB" id="A0A0D7BF11"/>
<keyword evidence="4" id="KW-0804">Transcription</keyword>
<feature type="compositionally biased region" description="Pro residues" evidence="6">
    <location>
        <begin position="191"/>
        <end position="204"/>
    </location>
</feature>
<keyword evidence="3" id="KW-0805">Transcription regulation</keyword>
<feature type="region of interest" description="Disordered" evidence="6">
    <location>
        <begin position="48"/>
        <end position="209"/>
    </location>
</feature>
<dbReference type="GO" id="GO:0006357">
    <property type="term" value="P:regulation of transcription by RNA polymerase II"/>
    <property type="evidence" value="ECO:0007669"/>
    <property type="project" value="TreeGrafter"/>
</dbReference>
<dbReference type="EMBL" id="KN880496">
    <property type="protein sequence ID" value="KIY68790.1"/>
    <property type="molecule type" value="Genomic_DNA"/>
</dbReference>
<sequence length="561" mass="63260">MLSKLAPFQPAPPLRSTLLKNPGDALPPVAELNALQNELRMIRAKLENRAKKASSDQKVIEDTMHRMQASERAKRKTVEKVKREQREFTPISSDMDDYRSQPTKLRLSMQPSGSSISHESSKKKKRKREHDDSEVESVSNRHRKGTPPVALPPYIPKTAAKSLPSAASSSKRDPPAEPPFLVPEQVRLVPERPPVPPPPPPGPRTPQDVVEDFSKLKQPQQTSVNSFHQSIEPWIRNIREEDIGWLEHTGDEVEAFVIPKLGRHYLEIWREHDNSIFQPGEDAPPDLFEAPDPKWDPSTLEEQDCVNELHGHGPLTERVISALMITDNPWKGVKDAEDAMEGRPGGSGAAASKKEKLSVSDLETRIRDTMRYHGLLSDIPDYGEKVDDPISSALRQAQQELRLTMARNKARRKRLVAAARDRIAYQEYLDAREALDKNIYNTYAKLQKKDNPNGKSKRRKLDHAETPTLPPCPAALGLGPDEDNILRVDPALSRLVNIRRQWVDQVGGVFEKMQKAQDGRVWSVPRESIYEGLDEDVQAILEGREPPPRPLPMPTDEMDIG</sequence>
<evidence type="ECO:0000256" key="1">
    <source>
        <dbReference type="ARBA" id="ARBA00004123"/>
    </source>
</evidence>
<evidence type="ECO:0000256" key="2">
    <source>
        <dbReference type="ARBA" id="ARBA00005330"/>
    </source>
</evidence>
<keyword evidence="8" id="KW-1185">Reference proteome</keyword>